<dbReference type="AlphaFoldDB" id="A0AAR2IU02"/>
<dbReference type="SUPFAM" id="SSF56219">
    <property type="entry name" value="DNase I-like"/>
    <property type="match status" value="1"/>
</dbReference>
<evidence type="ECO:0008006" key="4">
    <source>
        <dbReference type="Google" id="ProtNLM"/>
    </source>
</evidence>
<dbReference type="Proteomes" id="UP001501920">
    <property type="component" value="Chromosome 4"/>
</dbReference>
<organism evidence="2 3">
    <name type="scientific">Pygocentrus nattereri</name>
    <name type="common">Red-bellied piranha</name>
    <dbReference type="NCBI Taxonomy" id="42514"/>
    <lineage>
        <taxon>Eukaryota</taxon>
        <taxon>Metazoa</taxon>
        <taxon>Chordata</taxon>
        <taxon>Craniata</taxon>
        <taxon>Vertebrata</taxon>
        <taxon>Euteleostomi</taxon>
        <taxon>Actinopterygii</taxon>
        <taxon>Neopterygii</taxon>
        <taxon>Teleostei</taxon>
        <taxon>Ostariophysi</taxon>
        <taxon>Characiformes</taxon>
        <taxon>Characoidei</taxon>
        <taxon>Pygocentrus</taxon>
    </lineage>
</organism>
<sequence>LLFVVLFLFTVYYLDSHCLILGGDFNCCLDPVLDRSSLTAVPLSKSGKIIKVFLEQYALLDPWRLLNPNKREYSFFSPVHQTYSLTIHVTSGHHNAYP</sequence>
<dbReference type="InterPro" id="IPR036691">
    <property type="entry name" value="Endo/exonu/phosph_ase_sf"/>
</dbReference>
<evidence type="ECO:0000313" key="2">
    <source>
        <dbReference type="Ensembl" id="ENSPNAP00000043165.1"/>
    </source>
</evidence>
<dbReference type="Gene3D" id="3.60.10.10">
    <property type="entry name" value="Endonuclease/exonuclease/phosphatase"/>
    <property type="match status" value="1"/>
</dbReference>
<reference evidence="2" key="3">
    <citation type="submission" date="2025-09" db="UniProtKB">
        <authorList>
            <consortium name="Ensembl"/>
        </authorList>
    </citation>
    <scope>IDENTIFICATION</scope>
</reference>
<feature type="signal peptide" evidence="1">
    <location>
        <begin position="1"/>
        <end position="16"/>
    </location>
</feature>
<protein>
    <recommendedName>
        <fullName evidence="4">Endonuclease/exonuclease/phosphatase domain-containing protein</fullName>
    </recommendedName>
</protein>
<evidence type="ECO:0000256" key="1">
    <source>
        <dbReference type="SAM" id="SignalP"/>
    </source>
</evidence>
<name>A0AAR2IU02_PYGNA</name>
<keyword evidence="3" id="KW-1185">Reference proteome</keyword>
<feature type="chain" id="PRO_5043826412" description="Endonuclease/exonuclease/phosphatase domain-containing protein" evidence="1">
    <location>
        <begin position="17"/>
        <end position="98"/>
    </location>
</feature>
<evidence type="ECO:0000313" key="3">
    <source>
        <dbReference type="Proteomes" id="UP001501920"/>
    </source>
</evidence>
<proteinExistence type="predicted"/>
<keyword evidence="1" id="KW-0732">Signal</keyword>
<dbReference type="Ensembl" id="ENSPNAT00000046013.1">
    <property type="protein sequence ID" value="ENSPNAP00000043165.1"/>
    <property type="gene ID" value="ENSPNAG00000030557.1"/>
</dbReference>
<accession>A0AAR2IU02</accession>
<reference evidence="2 3" key="1">
    <citation type="submission" date="2020-10" db="EMBL/GenBank/DDBJ databases">
        <title>Pygocentrus nattereri (red-bellied piranha) genome, fPygNat1, primary haplotype.</title>
        <authorList>
            <person name="Myers G."/>
            <person name="Meyer A."/>
            <person name="Karagic N."/>
            <person name="Pippel M."/>
            <person name="Winkler S."/>
            <person name="Tracey A."/>
            <person name="Wood J."/>
            <person name="Formenti G."/>
            <person name="Howe K."/>
            <person name="Fedrigo O."/>
            <person name="Jarvis E.D."/>
        </authorList>
    </citation>
    <scope>NUCLEOTIDE SEQUENCE [LARGE SCALE GENOMIC DNA]</scope>
</reference>
<reference evidence="2" key="2">
    <citation type="submission" date="2025-08" db="UniProtKB">
        <authorList>
            <consortium name="Ensembl"/>
        </authorList>
    </citation>
    <scope>IDENTIFICATION</scope>
</reference>